<sequence>MNYWTEKTTCSKLQTLYAWPSPQFNDGIRIEESSYFPKLNIKRKRKQLK</sequence>
<protein>
    <submittedName>
        <fullName evidence="1">Uncharacterized protein</fullName>
    </submittedName>
</protein>
<evidence type="ECO:0000313" key="2">
    <source>
        <dbReference type="Proteomes" id="UP001291623"/>
    </source>
</evidence>
<gene>
    <name evidence="1" type="ORF">RND71_022461</name>
</gene>
<dbReference type="Proteomes" id="UP001291623">
    <property type="component" value="Unassembled WGS sequence"/>
</dbReference>
<name>A0AAE1RS41_9SOLA</name>
<reference evidence="1" key="1">
    <citation type="submission" date="2023-12" db="EMBL/GenBank/DDBJ databases">
        <title>Genome assembly of Anisodus tanguticus.</title>
        <authorList>
            <person name="Wang Y.-J."/>
        </authorList>
    </citation>
    <scope>NUCLEOTIDE SEQUENCE</scope>
    <source>
        <strain evidence="1">KB-2021</strain>
        <tissue evidence="1">Leaf</tissue>
    </source>
</reference>
<keyword evidence="2" id="KW-1185">Reference proteome</keyword>
<dbReference type="EMBL" id="JAVYJV010000012">
    <property type="protein sequence ID" value="KAK4356851.1"/>
    <property type="molecule type" value="Genomic_DNA"/>
</dbReference>
<evidence type="ECO:0000313" key="1">
    <source>
        <dbReference type="EMBL" id="KAK4356851.1"/>
    </source>
</evidence>
<accession>A0AAE1RS41</accession>
<dbReference type="AlphaFoldDB" id="A0AAE1RS41"/>
<proteinExistence type="predicted"/>
<comment type="caution">
    <text evidence="1">The sequence shown here is derived from an EMBL/GenBank/DDBJ whole genome shotgun (WGS) entry which is preliminary data.</text>
</comment>
<organism evidence="1 2">
    <name type="scientific">Anisodus tanguticus</name>
    <dbReference type="NCBI Taxonomy" id="243964"/>
    <lineage>
        <taxon>Eukaryota</taxon>
        <taxon>Viridiplantae</taxon>
        <taxon>Streptophyta</taxon>
        <taxon>Embryophyta</taxon>
        <taxon>Tracheophyta</taxon>
        <taxon>Spermatophyta</taxon>
        <taxon>Magnoliopsida</taxon>
        <taxon>eudicotyledons</taxon>
        <taxon>Gunneridae</taxon>
        <taxon>Pentapetalae</taxon>
        <taxon>asterids</taxon>
        <taxon>lamiids</taxon>
        <taxon>Solanales</taxon>
        <taxon>Solanaceae</taxon>
        <taxon>Solanoideae</taxon>
        <taxon>Hyoscyameae</taxon>
        <taxon>Anisodus</taxon>
    </lineage>
</organism>